<comment type="similarity">
    <text evidence="3">Belongs to the serine/threonine dehydratase family.</text>
</comment>
<dbReference type="GO" id="GO:0004794">
    <property type="term" value="F:threonine deaminase activity"/>
    <property type="evidence" value="ECO:0007669"/>
    <property type="project" value="UniProtKB-EC"/>
</dbReference>
<evidence type="ECO:0000256" key="8">
    <source>
        <dbReference type="ARBA" id="ARBA00031427"/>
    </source>
</evidence>
<dbReference type="InterPro" id="IPR036052">
    <property type="entry name" value="TrpB-like_PALP_sf"/>
</dbReference>
<accession>A0A2T1E6D9</accession>
<keyword evidence="6 10" id="KW-0456">Lyase</keyword>
<dbReference type="OrthoDB" id="9811476at2"/>
<dbReference type="GO" id="GO:0005524">
    <property type="term" value="F:ATP binding"/>
    <property type="evidence" value="ECO:0007669"/>
    <property type="project" value="TreeGrafter"/>
</dbReference>
<dbReference type="EMBL" id="PVWK01000081">
    <property type="protein sequence ID" value="PSB28306.1"/>
    <property type="molecule type" value="Genomic_DNA"/>
</dbReference>
<dbReference type="GO" id="GO:0018114">
    <property type="term" value="F:threonine racemase activity"/>
    <property type="evidence" value="ECO:0007669"/>
    <property type="project" value="TreeGrafter"/>
</dbReference>
<evidence type="ECO:0000256" key="3">
    <source>
        <dbReference type="ARBA" id="ARBA00010869"/>
    </source>
</evidence>
<dbReference type="GO" id="GO:0003941">
    <property type="term" value="F:L-serine ammonia-lyase activity"/>
    <property type="evidence" value="ECO:0007669"/>
    <property type="project" value="TreeGrafter"/>
</dbReference>
<evidence type="ECO:0000256" key="2">
    <source>
        <dbReference type="ARBA" id="ARBA00001933"/>
    </source>
</evidence>
<dbReference type="InterPro" id="IPR001926">
    <property type="entry name" value="TrpB-like_PALP"/>
</dbReference>
<protein>
    <recommendedName>
        <fullName evidence="4">threonine ammonia-lyase</fullName>
        <ecNumber evidence="4">4.3.1.19</ecNumber>
    </recommendedName>
    <alternativeName>
        <fullName evidence="8">Threonine deaminase</fullName>
    </alternativeName>
</protein>
<dbReference type="GO" id="GO:0000287">
    <property type="term" value="F:magnesium ion binding"/>
    <property type="evidence" value="ECO:0007669"/>
    <property type="project" value="TreeGrafter"/>
</dbReference>
<evidence type="ECO:0000256" key="6">
    <source>
        <dbReference type="ARBA" id="ARBA00023239"/>
    </source>
</evidence>
<dbReference type="Pfam" id="PF00291">
    <property type="entry name" value="PALP"/>
    <property type="match status" value="1"/>
</dbReference>
<comment type="function">
    <text evidence="7">Catalyzes the anaerobic formation of alpha-ketobutyrate and ammonia from threonine in a two-step reaction. The first step involved a dehydration of threonine and a production of enamine intermediates (aminocrotonate), which tautomerizes to its imine form (iminobutyrate). Both intermediates are unstable and short-lived. The second step is the nonenzymatic hydrolysis of the enamine/imine intermediates to form 2-ketobutyrate and free ammonia. In the low water environment of the cell, the second step is accelerated by RidA.</text>
</comment>
<dbReference type="RefSeq" id="WP_106256906.1">
    <property type="nucleotide sequence ID" value="NZ_CAWNSW010000004.1"/>
</dbReference>
<evidence type="ECO:0000256" key="7">
    <source>
        <dbReference type="ARBA" id="ARBA00025527"/>
    </source>
</evidence>
<dbReference type="GO" id="GO:0030378">
    <property type="term" value="F:serine racemase activity"/>
    <property type="evidence" value="ECO:0007669"/>
    <property type="project" value="TreeGrafter"/>
</dbReference>
<dbReference type="EC" id="4.3.1.19" evidence="4"/>
<organism evidence="10 11">
    <name type="scientific">Stenomitos frigidus ULC18</name>
    <dbReference type="NCBI Taxonomy" id="2107698"/>
    <lineage>
        <taxon>Bacteria</taxon>
        <taxon>Bacillati</taxon>
        <taxon>Cyanobacteriota</taxon>
        <taxon>Cyanophyceae</taxon>
        <taxon>Leptolyngbyales</taxon>
        <taxon>Leptolyngbyaceae</taxon>
        <taxon>Stenomitos</taxon>
    </lineage>
</organism>
<dbReference type="AlphaFoldDB" id="A0A2T1E6D9"/>
<evidence type="ECO:0000256" key="1">
    <source>
        <dbReference type="ARBA" id="ARBA00001274"/>
    </source>
</evidence>
<evidence type="ECO:0000256" key="5">
    <source>
        <dbReference type="ARBA" id="ARBA00022898"/>
    </source>
</evidence>
<dbReference type="FunFam" id="3.40.50.1100:FF:000005">
    <property type="entry name" value="Threonine dehydratase catabolic"/>
    <property type="match status" value="1"/>
</dbReference>
<reference evidence="11" key="1">
    <citation type="submission" date="2018-02" db="EMBL/GenBank/DDBJ databases">
        <authorList>
            <person name="Moore K."/>
            <person name="Momper L."/>
        </authorList>
    </citation>
    <scope>NUCLEOTIDE SEQUENCE [LARGE SCALE GENOMIC DNA]</scope>
    <source>
        <strain evidence="11">ULC18</strain>
    </source>
</reference>
<evidence type="ECO:0000256" key="4">
    <source>
        <dbReference type="ARBA" id="ARBA00012096"/>
    </source>
</evidence>
<evidence type="ECO:0000259" key="9">
    <source>
        <dbReference type="Pfam" id="PF00291"/>
    </source>
</evidence>
<feature type="domain" description="Tryptophan synthase beta chain-like PALP" evidence="9">
    <location>
        <begin position="36"/>
        <end position="321"/>
    </location>
</feature>
<proteinExistence type="inferred from homology"/>
<dbReference type="CDD" id="cd01562">
    <property type="entry name" value="Thr-dehyd"/>
    <property type="match status" value="1"/>
</dbReference>
<dbReference type="NCBIfam" id="NF005454">
    <property type="entry name" value="PRK07048.1"/>
    <property type="match status" value="1"/>
</dbReference>
<evidence type="ECO:0000313" key="11">
    <source>
        <dbReference type="Proteomes" id="UP000239576"/>
    </source>
</evidence>
<dbReference type="Gene3D" id="3.40.50.1100">
    <property type="match status" value="2"/>
</dbReference>
<comment type="caution">
    <text evidence="10">The sequence shown here is derived from an EMBL/GenBank/DDBJ whole genome shotgun (WGS) entry which is preliminary data.</text>
</comment>
<dbReference type="PANTHER" id="PTHR43050:SF1">
    <property type="entry name" value="SERINE RACEMASE"/>
    <property type="match status" value="1"/>
</dbReference>
<comment type="cofactor">
    <cofactor evidence="2">
        <name>pyridoxal 5'-phosphate</name>
        <dbReference type="ChEBI" id="CHEBI:597326"/>
    </cofactor>
</comment>
<keyword evidence="11" id="KW-1185">Reference proteome</keyword>
<dbReference type="PANTHER" id="PTHR43050">
    <property type="entry name" value="SERINE / THREONINE RACEMASE FAMILY MEMBER"/>
    <property type="match status" value="1"/>
</dbReference>
<gene>
    <name evidence="10" type="ORF">C7B82_13990</name>
</gene>
<dbReference type="GO" id="GO:0070179">
    <property type="term" value="P:D-serine biosynthetic process"/>
    <property type="evidence" value="ECO:0007669"/>
    <property type="project" value="TreeGrafter"/>
</dbReference>
<reference evidence="10 11" key="2">
    <citation type="submission" date="2018-03" db="EMBL/GenBank/DDBJ databases">
        <title>The ancient ancestry and fast evolution of plastids.</title>
        <authorList>
            <person name="Moore K.R."/>
            <person name="Magnabosco C."/>
            <person name="Momper L."/>
            <person name="Gold D.A."/>
            <person name="Bosak T."/>
            <person name="Fournier G.P."/>
        </authorList>
    </citation>
    <scope>NUCLEOTIDE SEQUENCE [LARGE SCALE GENOMIC DNA]</scope>
    <source>
        <strain evidence="10 11">ULC18</strain>
    </source>
</reference>
<dbReference type="SUPFAM" id="SSF53686">
    <property type="entry name" value="Tryptophan synthase beta subunit-like PLP-dependent enzymes"/>
    <property type="match status" value="1"/>
</dbReference>
<name>A0A2T1E6D9_9CYAN</name>
<dbReference type="Proteomes" id="UP000239576">
    <property type="component" value="Unassembled WGS sequence"/>
</dbReference>
<dbReference type="FunFam" id="3.40.50.1100:FF:000007">
    <property type="entry name" value="L-threonine dehydratase catabolic TdcB"/>
    <property type="match status" value="1"/>
</dbReference>
<evidence type="ECO:0000313" key="10">
    <source>
        <dbReference type="EMBL" id="PSB28306.1"/>
    </source>
</evidence>
<keyword evidence="5" id="KW-0663">Pyridoxal phosphate</keyword>
<dbReference type="GO" id="GO:0030170">
    <property type="term" value="F:pyridoxal phosphate binding"/>
    <property type="evidence" value="ECO:0007669"/>
    <property type="project" value="TreeGrafter"/>
</dbReference>
<comment type="catalytic activity">
    <reaction evidence="1">
        <text>L-threonine = 2-oxobutanoate + NH4(+)</text>
        <dbReference type="Rhea" id="RHEA:22108"/>
        <dbReference type="ChEBI" id="CHEBI:16763"/>
        <dbReference type="ChEBI" id="CHEBI:28938"/>
        <dbReference type="ChEBI" id="CHEBI:57926"/>
        <dbReference type="EC" id="4.3.1.19"/>
    </reaction>
</comment>
<sequence>MVDASRSDHANTATDSLLSVTFADLEAAAARLKGQAHPTPVMTSTTIDRQTGSRVFFKCENFQRIGAFKFRGAYNAMVQLPEAQRRRGVLAFSSGNHAQAIALSGQLLNIPTTIVMPEDAPTVKLIATRGYGAEVVTYNRLTDSREALAQQLADDRGLTLIPPFDHPHVIAGQGTAAKELIEEVGALDLLLVCCGGGGLLSGCAIAAHALSPSCRVIGVEPKRADDATRSFYAKTLQTVENPDTIADGARTSSLGTLTFPLILHYVHDMVTVSEAAILRAMFFLWERLKIVVEPTGALATAALLEGIVNEPGARVGVIISGGNVDLKQAGKLFAKVTKTPRPQPHAPWAAELS</sequence>